<evidence type="ECO:0000313" key="1">
    <source>
        <dbReference type="EMBL" id="EMI19673.1"/>
    </source>
</evidence>
<sequence>MKTVQFPGNHEIGDRLAITNGSFLRHAIQQADRVTLSELGRLFLSIWI</sequence>
<dbReference type="Proteomes" id="UP000011991">
    <property type="component" value="Unassembled WGS sequence"/>
</dbReference>
<organism evidence="1 2">
    <name type="scientific">Rhodopirellula maiorica SM1</name>
    <dbReference type="NCBI Taxonomy" id="1265738"/>
    <lineage>
        <taxon>Bacteria</taxon>
        <taxon>Pseudomonadati</taxon>
        <taxon>Planctomycetota</taxon>
        <taxon>Planctomycetia</taxon>
        <taxon>Pirellulales</taxon>
        <taxon>Pirellulaceae</taxon>
        <taxon>Novipirellula</taxon>
    </lineage>
</organism>
<reference evidence="1 2" key="1">
    <citation type="journal article" date="2013" name="Mar. Genomics">
        <title>Expression of sulfatases in Rhodopirellula baltica and the diversity of sulfatases in the genus Rhodopirellula.</title>
        <authorList>
            <person name="Wegner C.E."/>
            <person name="Richter-Heitmann T."/>
            <person name="Klindworth A."/>
            <person name="Klockow C."/>
            <person name="Richter M."/>
            <person name="Achstetter T."/>
            <person name="Glockner F.O."/>
            <person name="Harder J."/>
        </authorList>
    </citation>
    <scope>NUCLEOTIDE SEQUENCE [LARGE SCALE GENOMIC DNA]</scope>
    <source>
        <strain evidence="1 2">SM1</strain>
    </source>
</reference>
<proteinExistence type="predicted"/>
<gene>
    <name evidence="1" type="ORF">RMSM_03412</name>
</gene>
<evidence type="ECO:0000313" key="2">
    <source>
        <dbReference type="Proteomes" id="UP000011991"/>
    </source>
</evidence>
<protein>
    <submittedName>
        <fullName evidence="1">Uncharacterized protein</fullName>
    </submittedName>
</protein>
<dbReference type="AlphaFoldDB" id="M5RK22"/>
<dbReference type="EMBL" id="ANOG01000493">
    <property type="protein sequence ID" value="EMI19673.1"/>
    <property type="molecule type" value="Genomic_DNA"/>
</dbReference>
<keyword evidence="2" id="KW-1185">Reference proteome</keyword>
<dbReference type="PATRIC" id="fig|1265738.3.peg.3407"/>
<name>M5RK22_9BACT</name>
<accession>M5RK22</accession>
<comment type="caution">
    <text evidence="1">The sequence shown here is derived from an EMBL/GenBank/DDBJ whole genome shotgun (WGS) entry which is preliminary data.</text>
</comment>